<keyword evidence="4" id="KW-0804">Transcription</keyword>
<dbReference type="PANTHER" id="PTHR31221">
    <property type="entry name" value="WRKY TRANSCRIPTION FACTOR PROTEIN 1-RELATED"/>
    <property type="match status" value="1"/>
</dbReference>
<dbReference type="InterPro" id="IPR044810">
    <property type="entry name" value="WRKY_plant"/>
</dbReference>
<feature type="domain" description="WRKY" evidence="7">
    <location>
        <begin position="104"/>
        <end position="169"/>
    </location>
</feature>
<dbReference type="Proteomes" id="UP001177003">
    <property type="component" value="Chromosome 9"/>
</dbReference>
<sequence>MKESEACNWSQGFDDDLLRELLYDESPYVLLPQEIAGDHPDNYSVNNLISSIYSGPTITDIGKALVASSYTNNTPELSALTRISDMERGVSRVENKYVLKVKCSGNVMADDGYKWRKYGQKSIKNSCNPRSYYKCTNPRCGAKKQVERSNDDPDTLIITYEGLHLHYMYPFFMFGQSENPDPPTKKFRTLNFEQDAHQNYQQPTKEMDENTRHFCLDHQPPTMIKDYQEESLDQEVAICSQGLLEDMVPLVIRNPMIYTTNSSTSCSSSSSHPSPPASPSFSWSPKY</sequence>
<dbReference type="InterPro" id="IPR036576">
    <property type="entry name" value="WRKY_dom_sf"/>
</dbReference>
<dbReference type="SMART" id="SM00774">
    <property type="entry name" value="WRKY"/>
    <property type="match status" value="1"/>
</dbReference>
<evidence type="ECO:0000256" key="1">
    <source>
        <dbReference type="ARBA" id="ARBA00004123"/>
    </source>
</evidence>
<evidence type="ECO:0000256" key="5">
    <source>
        <dbReference type="ARBA" id="ARBA00023242"/>
    </source>
</evidence>
<dbReference type="PANTHER" id="PTHR31221:SF42">
    <property type="entry name" value="WRKY TRANSCRIPTION FACTOR 49-RELATED"/>
    <property type="match status" value="1"/>
</dbReference>
<dbReference type="Pfam" id="PF03106">
    <property type="entry name" value="WRKY"/>
    <property type="match status" value="1"/>
</dbReference>
<organism evidence="8 9">
    <name type="scientific">Lactuca saligna</name>
    <name type="common">Willowleaf lettuce</name>
    <dbReference type="NCBI Taxonomy" id="75948"/>
    <lineage>
        <taxon>Eukaryota</taxon>
        <taxon>Viridiplantae</taxon>
        <taxon>Streptophyta</taxon>
        <taxon>Embryophyta</taxon>
        <taxon>Tracheophyta</taxon>
        <taxon>Spermatophyta</taxon>
        <taxon>Magnoliopsida</taxon>
        <taxon>eudicotyledons</taxon>
        <taxon>Gunneridae</taxon>
        <taxon>Pentapetalae</taxon>
        <taxon>asterids</taxon>
        <taxon>campanulids</taxon>
        <taxon>Asterales</taxon>
        <taxon>Asteraceae</taxon>
        <taxon>Cichorioideae</taxon>
        <taxon>Cichorieae</taxon>
        <taxon>Lactucinae</taxon>
        <taxon>Lactuca</taxon>
    </lineage>
</organism>
<evidence type="ECO:0000256" key="6">
    <source>
        <dbReference type="SAM" id="MobiDB-lite"/>
    </source>
</evidence>
<dbReference type="PROSITE" id="PS50811">
    <property type="entry name" value="WRKY"/>
    <property type="match status" value="1"/>
</dbReference>
<protein>
    <recommendedName>
        <fullName evidence="7">WRKY domain-containing protein</fullName>
    </recommendedName>
</protein>
<feature type="region of interest" description="Disordered" evidence="6">
    <location>
        <begin position="262"/>
        <end position="287"/>
    </location>
</feature>
<feature type="compositionally biased region" description="Low complexity" evidence="6">
    <location>
        <begin position="262"/>
        <end position="272"/>
    </location>
</feature>
<keyword evidence="9" id="KW-1185">Reference proteome</keyword>
<dbReference type="InterPro" id="IPR003657">
    <property type="entry name" value="WRKY_dom"/>
</dbReference>
<evidence type="ECO:0000259" key="7">
    <source>
        <dbReference type="PROSITE" id="PS50811"/>
    </source>
</evidence>
<comment type="subcellular location">
    <subcellularLocation>
        <location evidence="1">Nucleus</location>
    </subcellularLocation>
</comment>
<dbReference type="GO" id="GO:0043565">
    <property type="term" value="F:sequence-specific DNA binding"/>
    <property type="evidence" value="ECO:0007669"/>
    <property type="project" value="InterPro"/>
</dbReference>
<evidence type="ECO:0000256" key="4">
    <source>
        <dbReference type="ARBA" id="ARBA00023163"/>
    </source>
</evidence>
<evidence type="ECO:0000256" key="3">
    <source>
        <dbReference type="ARBA" id="ARBA00023125"/>
    </source>
</evidence>
<gene>
    <name evidence="8" type="ORF">LSALG_LOCUS40010</name>
</gene>
<dbReference type="GO" id="GO:0003700">
    <property type="term" value="F:DNA-binding transcription factor activity"/>
    <property type="evidence" value="ECO:0007669"/>
    <property type="project" value="InterPro"/>
</dbReference>
<accession>A0AA36A1D9</accession>
<evidence type="ECO:0000313" key="9">
    <source>
        <dbReference type="Proteomes" id="UP001177003"/>
    </source>
</evidence>
<keyword evidence="3" id="KW-0238">DNA-binding</keyword>
<name>A0AA36A1D9_LACSI</name>
<dbReference type="EMBL" id="OX465085">
    <property type="protein sequence ID" value="CAI9301462.1"/>
    <property type="molecule type" value="Genomic_DNA"/>
</dbReference>
<dbReference type="SUPFAM" id="SSF118290">
    <property type="entry name" value="WRKY DNA-binding domain"/>
    <property type="match status" value="1"/>
</dbReference>
<dbReference type="Gene3D" id="2.20.25.80">
    <property type="entry name" value="WRKY domain"/>
    <property type="match status" value="1"/>
</dbReference>
<keyword evidence="5" id="KW-0539">Nucleus</keyword>
<reference evidence="8" key="1">
    <citation type="submission" date="2023-04" db="EMBL/GenBank/DDBJ databases">
        <authorList>
            <person name="Vijverberg K."/>
            <person name="Xiong W."/>
            <person name="Schranz E."/>
        </authorList>
    </citation>
    <scope>NUCLEOTIDE SEQUENCE</scope>
</reference>
<dbReference type="GO" id="GO:0005634">
    <property type="term" value="C:nucleus"/>
    <property type="evidence" value="ECO:0007669"/>
    <property type="project" value="UniProtKB-SubCell"/>
</dbReference>
<evidence type="ECO:0000256" key="2">
    <source>
        <dbReference type="ARBA" id="ARBA00023015"/>
    </source>
</evidence>
<keyword evidence="2" id="KW-0805">Transcription regulation</keyword>
<proteinExistence type="predicted"/>
<dbReference type="AlphaFoldDB" id="A0AA36A1D9"/>
<evidence type="ECO:0000313" key="8">
    <source>
        <dbReference type="EMBL" id="CAI9301462.1"/>
    </source>
</evidence>